<dbReference type="Proteomes" id="UP001183410">
    <property type="component" value="Unassembled WGS sequence"/>
</dbReference>
<proteinExistence type="predicted"/>
<reference evidence="6" key="1">
    <citation type="submission" date="2023-07" db="EMBL/GenBank/DDBJ databases">
        <title>30 novel species of actinomycetes from the DSMZ collection.</title>
        <authorList>
            <person name="Nouioui I."/>
        </authorList>
    </citation>
    <scope>NUCLEOTIDE SEQUENCE [LARGE SCALE GENOMIC DNA]</scope>
    <source>
        <strain evidence="6">DSM 44915</strain>
    </source>
</reference>
<evidence type="ECO:0000256" key="3">
    <source>
        <dbReference type="SAM" id="MobiDB-lite"/>
    </source>
</evidence>
<dbReference type="InterPro" id="IPR001763">
    <property type="entry name" value="Rhodanese-like_dom"/>
</dbReference>
<dbReference type="CDD" id="cd01449">
    <property type="entry name" value="TST_Repeat_2"/>
    <property type="match status" value="1"/>
</dbReference>
<evidence type="ECO:0000313" key="6">
    <source>
        <dbReference type="Proteomes" id="UP001183410"/>
    </source>
</evidence>
<evidence type="ECO:0000259" key="4">
    <source>
        <dbReference type="PROSITE" id="PS50206"/>
    </source>
</evidence>
<feature type="region of interest" description="Disordered" evidence="3">
    <location>
        <begin position="266"/>
        <end position="308"/>
    </location>
</feature>
<evidence type="ECO:0000256" key="2">
    <source>
        <dbReference type="ARBA" id="ARBA00022737"/>
    </source>
</evidence>
<keyword evidence="1 5" id="KW-0808">Transferase</keyword>
<organism evidence="5 6">
    <name type="scientific">Streptomyces chisholmiae</name>
    <dbReference type="NCBI Taxonomy" id="3075540"/>
    <lineage>
        <taxon>Bacteria</taxon>
        <taxon>Bacillati</taxon>
        <taxon>Actinomycetota</taxon>
        <taxon>Actinomycetes</taxon>
        <taxon>Kitasatosporales</taxon>
        <taxon>Streptomycetaceae</taxon>
        <taxon>Streptomyces</taxon>
    </lineage>
</organism>
<dbReference type="SMART" id="SM00450">
    <property type="entry name" value="RHOD"/>
    <property type="match status" value="2"/>
</dbReference>
<dbReference type="InterPro" id="IPR036873">
    <property type="entry name" value="Rhodanese-like_dom_sf"/>
</dbReference>
<feature type="domain" description="Rhodanese" evidence="4">
    <location>
        <begin position="16"/>
        <end position="134"/>
    </location>
</feature>
<evidence type="ECO:0000313" key="5">
    <source>
        <dbReference type="EMBL" id="MDT0266627.1"/>
    </source>
</evidence>
<dbReference type="SUPFAM" id="SSF52821">
    <property type="entry name" value="Rhodanese/Cell cycle control phosphatase"/>
    <property type="match status" value="2"/>
</dbReference>
<gene>
    <name evidence="5" type="ORF">RM844_10005</name>
</gene>
<dbReference type="Gene3D" id="3.40.250.10">
    <property type="entry name" value="Rhodanese-like domain"/>
    <property type="match status" value="2"/>
</dbReference>
<dbReference type="CDD" id="cd01448">
    <property type="entry name" value="TST_Repeat_1"/>
    <property type="match status" value="1"/>
</dbReference>
<dbReference type="PANTHER" id="PTHR11364:SF27">
    <property type="entry name" value="SULFURTRANSFERASE"/>
    <property type="match status" value="1"/>
</dbReference>
<dbReference type="EMBL" id="JAVREO010000005">
    <property type="protein sequence ID" value="MDT0266627.1"/>
    <property type="molecule type" value="Genomic_DNA"/>
</dbReference>
<keyword evidence="2" id="KW-0677">Repeat</keyword>
<dbReference type="GO" id="GO:0016740">
    <property type="term" value="F:transferase activity"/>
    <property type="evidence" value="ECO:0007669"/>
    <property type="project" value="UniProtKB-KW"/>
</dbReference>
<dbReference type="RefSeq" id="WP_311666663.1">
    <property type="nucleotide sequence ID" value="NZ_JAVREO010000005.1"/>
</dbReference>
<dbReference type="PROSITE" id="PS00380">
    <property type="entry name" value="RHODANESE_1"/>
    <property type="match status" value="1"/>
</dbReference>
<comment type="caution">
    <text evidence="5">The sequence shown here is derived from an EMBL/GenBank/DDBJ whole genome shotgun (WGS) entry which is preliminary data.</text>
</comment>
<dbReference type="PANTHER" id="PTHR11364">
    <property type="entry name" value="THIOSULFATE SULFERTANSFERASE"/>
    <property type="match status" value="1"/>
</dbReference>
<dbReference type="EC" id="2.8.1.-" evidence="5"/>
<evidence type="ECO:0000256" key="1">
    <source>
        <dbReference type="ARBA" id="ARBA00022679"/>
    </source>
</evidence>
<dbReference type="InterPro" id="IPR045078">
    <property type="entry name" value="TST/MPST-like"/>
</dbReference>
<sequence>MSPLVAPRSLAALLAAGPGVHILDVRWSLAEPDGRPGYLAGHLPGAVHVDLERELSAPGTPAEGRHPLPPVARLQADARRWGLRDGETVVVYDDSGGLAAARAWWLLSHAGITDVRILDGAFAAWVAAGLPVAIGAEPAPPAGDVTLAYGHRPVLDADQAAALPATGVLLDARAAARYRGEEEPVDPRAGHIPGALSAPASDHLDPAGRFRPATELAAHFAALGVRRDQRVAAYCGSGVTAAHTVAALAVAGFEAALFPGSWSAWAGDPNRPIATGPAPAPAGPADPAYPTDPADPATRPDEATGAPR</sequence>
<protein>
    <submittedName>
        <fullName evidence="5">Sulfurtransferase</fullName>
        <ecNumber evidence="5">2.8.1.-</ecNumber>
    </submittedName>
</protein>
<keyword evidence="6" id="KW-1185">Reference proteome</keyword>
<feature type="domain" description="Rhodanese" evidence="4">
    <location>
        <begin position="163"/>
        <end position="274"/>
    </location>
</feature>
<dbReference type="Pfam" id="PF00581">
    <property type="entry name" value="Rhodanese"/>
    <property type="match status" value="2"/>
</dbReference>
<accession>A0ABU2JNR7</accession>
<dbReference type="InterPro" id="IPR001307">
    <property type="entry name" value="Thiosulphate_STrfase_CS"/>
</dbReference>
<dbReference type="PROSITE" id="PS50206">
    <property type="entry name" value="RHODANESE_3"/>
    <property type="match status" value="2"/>
</dbReference>
<feature type="compositionally biased region" description="Low complexity" evidence="3">
    <location>
        <begin position="285"/>
        <end position="297"/>
    </location>
</feature>
<name>A0ABU2JNR7_9ACTN</name>